<organism evidence="2 3">
    <name type="scientific">Erythrobacter litoralis</name>
    <dbReference type="NCBI Taxonomy" id="39960"/>
    <lineage>
        <taxon>Bacteria</taxon>
        <taxon>Pseudomonadati</taxon>
        <taxon>Pseudomonadota</taxon>
        <taxon>Alphaproteobacteria</taxon>
        <taxon>Sphingomonadales</taxon>
        <taxon>Erythrobacteraceae</taxon>
        <taxon>Erythrobacter/Porphyrobacter group</taxon>
        <taxon>Erythrobacter</taxon>
    </lineage>
</organism>
<comment type="caution">
    <text evidence="2">The sequence shown here is derived from an EMBL/GenBank/DDBJ whole genome shotgun (WGS) entry which is preliminary data.</text>
</comment>
<sequence>MIAFSALYLTAAMLSDTPANVAAIADAKTWVVEYPRVIQPYVEDYRRCLNLANRIISGRPDFEEQHRADIPRCADVRTQAVVDSNRTLNGARTTMTADEVDALFDNIGFIHVSRGRDVDDQLRRTFVRAEQRAEEYDATRPKGLVIELRDASEVKSRLEIEGRVTNQTNQTMEAGNAGY</sequence>
<accession>A0A074NFY9</accession>
<dbReference type="Proteomes" id="UP000027866">
    <property type="component" value="Unassembled WGS sequence"/>
</dbReference>
<dbReference type="AlphaFoldDB" id="A0A074NFY9"/>
<dbReference type="EMBL" id="JMIX01000005">
    <property type="protein sequence ID" value="KEO96542.1"/>
    <property type="molecule type" value="Genomic_DNA"/>
</dbReference>
<evidence type="ECO:0000256" key="1">
    <source>
        <dbReference type="SAM" id="SignalP"/>
    </source>
</evidence>
<dbReference type="KEGG" id="elq:Ga0102493_11892"/>
<keyword evidence="1" id="KW-0732">Signal</keyword>
<gene>
    <name evidence="2" type="ORF">EH32_09950</name>
</gene>
<dbReference type="RefSeq" id="WP_034902585.1">
    <property type="nucleotide sequence ID" value="NZ_CP017057.1"/>
</dbReference>
<feature type="signal peptide" evidence="1">
    <location>
        <begin position="1"/>
        <end position="21"/>
    </location>
</feature>
<reference evidence="2 3" key="1">
    <citation type="submission" date="2014-04" db="EMBL/GenBank/DDBJ databases">
        <title>A comprehensive comparison of genomes of Erythrobacter spp. Strains.</title>
        <authorList>
            <person name="Zheng Q."/>
        </authorList>
    </citation>
    <scope>NUCLEOTIDE SEQUENCE [LARGE SCALE GENOMIC DNA]</scope>
    <source>
        <strain evidence="2 3">DSM 8509</strain>
    </source>
</reference>
<proteinExistence type="predicted"/>
<name>A0A074NFY9_9SPHN</name>
<protein>
    <submittedName>
        <fullName evidence="2">Uncharacterized protein</fullName>
    </submittedName>
</protein>
<feature type="chain" id="PRO_5001699599" evidence="1">
    <location>
        <begin position="22"/>
        <end position="179"/>
    </location>
</feature>
<dbReference type="OrthoDB" id="7391078at2"/>
<dbReference type="PATRIC" id="fig|39960.10.peg.3144"/>
<keyword evidence="3" id="KW-1185">Reference proteome</keyword>
<evidence type="ECO:0000313" key="2">
    <source>
        <dbReference type="EMBL" id="KEO96542.1"/>
    </source>
</evidence>
<evidence type="ECO:0000313" key="3">
    <source>
        <dbReference type="Proteomes" id="UP000027866"/>
    </source>
</evidence>